<dbReference type="OrthoDB" id="5114877at2"/>
<evidence type="ECO:0000313" key="2">
    <source>
        <dbReference type="Proteomes" id="UP000483004"/>
    </source>
</evidence>
<sequence length="152" mass="15495">MGSTHHLGRAAGVPRAGLALAVAAVLALPLAAGCSAAGKSGGSGGSGDADRAAAPANLDELAARTGCTLAGRRKAQQLQQGNCRNSRGQYVLVSFDSDQDMTSWLNEAKPWGGTYLVGTRWVAVSTPATLQSLRKDLGGHILSGEMHGMSHS</sequence>
<evidence type="ECO:0008006" key="3">
    <source>
        <dbReference type="Google" id="ProtNLM"/>
    </source>
</evidence>
<comment type="caution">
    <text evidence="1">The sequence shown here is derived from an EMBL/GenBank/DDBJ whole genome shotgun (WGS) entry which is preliminary data.</text>
</comment>
<dbReference type="Proteomes" id="UP000483004">
    <property type="component" value="Unassembled WGS sequence"/>
</dbReference>
<evidence type="ECO:0000313" key="1">
    <source>
        <dbReference type="EMBL" id="KAB2367645.1"/>
    </source>
</evidence>
<organism evidence="1 2">
    <name type="scientific">Actinomadura montaniterrae</name>
    <dbReference type="NCBI Taxonomy" id="1803903"/>
    <lineage>
        <taxon>Bacteria</taxon>
        <taxon>Bacillati</taxon>
        <taxon>Actinomycetota</taxon>
        <taxon>Actinomycetes</taxon>
        <taxon>Streptosporangiales</taxon>
        <taxon>Thermomonosporaceae</taxon>
        <taxon>Actinomadura</taxon>
    </lineage>
</organism>
<dbReference type="EMBL" id="WBMR01000183">
    <property type="protein sequence ID" value="KAB2367645.1"/>
    <property type="molecule type" value="Genomic_DNA"/>
</dbReference>
<dbReference type="AlphaFoldDB" id="A0A6L3VPL2"/>
<keyword evidence="2" id="KW-1185">Reference proteome</keyword>
<accession>A0A6L3VPL2</accession>
<gene>
    <name evidence="1" type="ORF">F9B16_38620</name>
</gene>
<name>A0A6L3VPL2_9ACTN</name>
<proteinExistence type="predicted"/>
<dbReference type="RefSeq" id="WP_151545190.1">
    <property type="nucleotide sequence ID" value="NZ_WBMR01000183.1"/>
</dbReference>
<protein>
    <recommendedName>
        <fullName evidence="3">Lipoprotein</fullName>
    </recommendedName>
</protein>
<reference evidence="1 2" key="1">
    <citation type="submission" date="2019-09" db="EMBL/GenBank/DDBJ databases">
        <title>Actinomadura physcomitrii sp. nov., a novel actinomycete isolated from moss [Physcomitrium sphaericum (Ludw) Fuernr].</title>
        <authorList>
            <person name="Liu C."/>
            <person name="Zhuang X."/>
        </authorList>
    </citation>
    <scope>NUCLEOTIDE SEQUENCE [LARGE SCALE GENOMIC DNA]</scope>
    <source>
        <strain evidence="1 2">CYP1-1B</strain>
    </source>
</reference>